<dbReference type="EMBL" id="JAOCBF010000039">
    <property type="protein sequence ID" value="MDH0965720.1"/>
    <property type="molecule type" value="Genomic_DNA"/>
</dbReference>
<evidence type="ECO:0000313" key="3">
    <source>
        <dbReference type="EMBL" id="STR41633.1"/>
    </source>
</evidence>
<evidence type="ECO:0000313" key="7">
    <source>
        <dbReference type="Proteomes" id="UP001159937"/>
    </source>
</evidence>
<evidence type="ECO:0000313" key="5">
    <source>
        <dbReference type="Proteomes" id="UP000036305"/>
    </source>
</evidence>
<gene>
    <name evidence="2" type="ORF">N5C89_23070</name>
    <name evidence="3" type="ORF">NCTC11694_02825</name>
    <name evidence="4" type="ORF">NP224_23865</name>
    <name evidence="1" type="ORF">SK91_04927</name>
</gene>
<dbReference type="EMBL" id="LEUS01000027">
    <property type="protein sequence ID" value="KLY28316.1"/>
    <property type="molecule type" value="Genomic_DNA"/>
</dbReference>
<evidence type="ECO:0000313" key="6">
    <source>
        <dbReference type="Proteomes" id="UP000255050"/>
    </source>
</evidence>
<evidence type="ECO:0000313" key="1">
    <source>
        <dbReference type="EMBL" id="KLY28316.1"/>
    </source>
</evidence>
<reference evidence="2" key="4">
    <citation type="submission" date="2022-09" db="EMBL/GenBank/DDBJ databases">
        <title>Intensive care unit water sources are persistently colonized with multi-drug resistant bacteria and are the site of extensive horizontal gene transfer of antibiotic resistance genes.</title>
        <authorList>
            <person name="Diorio-Toth L."/>
        </authorList>
    </citation>
    <scope>NUCLEOTIDE SEQUENCE</scope>
    <source>
        <strain evidence="2">GD03918</strain>
    </source>
</reference>
<dbReference type="Proteomes" id="UP000255050">
    <property type="component" value="Unassembled WGS sequence"/>
</dbReference>
<evidence type="ECO:0000313" key="4">
    <source>
        <dbReference type="EMBL" id="UWZ73194.1"/>
    </source>
</evidence>
<organism evidence="2 7">
    <name type="scientific">Klebsiella michiganensis</name>
    <dbReference type="NCBI Taxonomy" id="1134687"/>
    <lineage>
        <taxon>Bacteria</taxon>
        <taxon>Pseudomonadati</taxon>
        <taxon>Pseudomonadota</taxon>
        <taxon>Gammaproteobacteria</taxon>
        <taxon>Enterobacterales</taxon>
        <taxon>Enterobacteriaceae</taxon>
        <taxon>Klebsiella/Raoultella group</taxon>
        <taxon>Klebsiella</taxon>
    </lineage>
</organism>
<dbReference type="AlphaFoldDB" id="A0A0J2GZN8"/>
<proteinExistence type="predicted"/>
<dbReference type="Proteomes" id="UP001060345">
    <property type="component" value="Chromosome"/>
</dbReference>
<dbReference type="Proteomes" id="UP001159937">
    <property type="component" value="Unassembled WGS sequence"/>
</dbReference>
<sequence>MFFNNIKMCARIDPQAAQRNRNGAGGKEYFRRKRKIMQVKEKEI</sequence>
<keyword evidence="5" id="KW-1185">Reference proteome</keyword>
<protein>
    <submittedName>
        <fullName evidence="2">Uncharacterized protein</fullName>
    </submittedName>
</protein>
<reference evidence="4" key="3">
    <citation type="submission" date="2022-08" db="EMBL/GenBank/DDBJ databases">
        <title>Genomic characterization and comparative genomic analysis of a strain of klebsiella michiganensis carrying blaKPC-2 isolated from the blood of children with very preterm bloodstream infection.</title>
        <authorList>
            <person name="Zhang N."/>
        </authorList>
    </citation>
    <scope>NUCLEOTIDE SEQUENCE</scope>
    <source>
        <strain evidence="4">BSI-KPN166</strain>
    </source>
</reference>
<dbReference type="Proteomes" id="UP000036305">
    <property type="component" value="Unassembled WGS sequence"/>
</dbReference>
<accession>A0A0J2GZN8</accession>
<dbReference type="RefSeq" id="WP_254903915.1">
    <property type="nucleotide sequence ID" value="NZ_ABVZTX020000013.1"/>
</dbReference>
<name>A0A0J2GZN8_9ENTR</name>
<reference evidence="1 5" key="1">
    <citation type="submission" date="2015-06" db="EMBL/GenBank/DDBJ databases">
        <title>The Genome Sequence of None.</title>
        <authorList>
            <consortium name="The Broad Institute Genomics Platform"/>
            <consortium name="The Broad Institute Genome Sequencing Center for Infectious Disease"/>
            <person name="Earl A.M."/>
            <person name="Onderdonk A.B."/>
            <person name="Kirby J."/>
            <person name="Ferraro M.J."/>
            <person name="Huang S."/>
            <person name="Spencer M."/>
            <person name="Fodor A."/>
            <person name="Hooper D."/>
            <person name="Dekker J."/>
            <person name="O'Brien T."/>
            <person name="Quan V."/>
            <person name="Gombosev A."/>
            <person name="Delaney M."/>
            <person name="DuBois A."/>
            <person name="Ernst C."/>
            <person name="Kim D.S."/>
            <person name="Rossman W."/>
            <person name="Gohs F."/>
            <person name="Petruso H."/>
            <person name="Nozar T."/>
            <person name="Mougeot F."/>
            <person name="Manson-McGuire A."/>
            <person name="Young S."/>
            <person name="Abouelleil A."/>
            <person name="Cao P."/>
            <person name="Chapman S.B."/>
            <person name="Griggs A."/>
            <person name="Priest M."/>
            <person name="Shea T."/>
            <person name="Wortman I."/>
            <person name="Wortman J.R."/>
            <person name="Nusbaum C."/>
            <person name="Birren B."/>
        </authorList>
    </citation>
    <scope>NUCLEOTIDE SEQUENCE [LARGE SCALE GENOMIC DNA]</scope>
    <source>
        <strain evidence="1 5">MGH87</strain>
    </source>
</reference>
<evidence type="ECO:0000313" key="2">
    <source>
        <dbReference type="EMBL" id="MDH0965720.1"/>
    </source>
</evidence>
<dbReference type="EMBL" id="CP102103">
    <property type="protein sequence ID" value="UWZ73194.1"/>
    <property type="molecule type" value="Genomic_DNA"/>
</dbReference>
<reference evidence="3 6" key="2">
    <citation type="submission" date="2018-06" db="EMBL/GenBank/DDBJ databases">
        <authorList>
            <consortium name="Pathogen Informatics"/>
            <person name="Doyle S."/>
        </authorList>
    </citation>
    <scope>NUCLEOTIDE SEQUENCE [LARGE SCALE GENOMIC DNA]</scope>
    <source>
        <strain evidence="3 6">NCTC11694</strain>
    </source>
</reference>
<dbReference type="EMBL" id="UGJR01000002">
    <property type="protein sequence ID" value="STR41633.1"/>
    <property type="molecule type" value="Genomic_DNA"/>
</dbReference>